<dbReference type="KEGG" id="nco:AAW31_11405"/>
<evidence type="ECO:0000256" key="4">
    <source>
        <dbReference type="ARBA" id="ARBA00022679"/>
    </source>
</evidence>
<comment type="catalytic activity">
    <reaction evidence="7">
        <text>a 2'-deoxyadenosine in DNA + S-adenosyl-L-methionine = an N(6)-methyl-2'-deoxyadenosine in DNA + S-adenosyl-L-homocysteine + H(+)</text>
        <dbReference type="Rhea" id="RHEA:15197"/>
        <dbReference type="Rhea" id="RHEA-COMP:12418"/>
        <dbReference type="Rhea" id="RHEA-COMP:12419"/>
        <dbReference type="ChEBI" id="CHEBI:15378"/>
        <dbReference type="ChEBI" id="CHEBI:57856"/>
        <dbReference type="ChEBI" id="CHEBI:59789"/>
        <dbReference type="ChEBI" id="CHEBI:90615"/>
        <dbReference type="ChEBI" id="CHEBI:90616"/>
        <dbReference type="EC" id="2.1.1.72"/>
    </reaction>
</comment>
<dbReference type="RefSeq" id="WP_046850316.1">
    <property type="nucleotide sequence ID" value="NZ_CP011451.1"/>
</dbReference>
<evidence type="ECO:0000313" key="13">
    <source>
        <dbReference type="Proteomes" id="UP000034156"/>
    </source>
</evidence>
<dbReference type="PANTHER" id="PTHR42933">
    <property type="entry name" value="SLR6095 PROTEIN"/>
    <property type="match status" value="1"/>
</dbReference>
<feature type="domain" description="N6 adenine-specific DNA methyltransferase N-terminal" evidence="10">
    <location>
        <begin position="7"/>
        <end position="111"/>
    </location>
</feature>
<evidence type="ECO:0000259" key="9">
    <source>
        <dbReference type="Pfam" id="PF02384"/>
    </source>
</evidence>
<reference evidence="12 14" key="3">
    <citation type="submission" date="2019-07" db="EMBL/GenBank/DDBJ databases">
        <title>Active sludge and wastewater microbial communities from Klosterneuburg, Austria.</title>
        <authorList>
            <person name="Wagner M."/>
        </authorList>
    </citation>
    <scope>NUCLEOTIDE SEQUENCE [LARGE SCALE GENOMIC DNA]</scope>
    <source>
        <strain evidence="12 14">Nm2</strain>
    </source>
</reference>
<evidence type="ECO:0000259" key="10">
    <source>
        <dbReference type="Pfam" id="PF12161"/>
    </source>
</evidence>
<keyword evidence="13" id="KW-1185">Reference proteome</keyword>
<dbReference type="EMBL" id="CP011451">
    <property type="protein sequence ID" value="AKH38261.1"/>
    <property type="molecule type" value="Genomic_DNA"/>
</dbReference>
<keyword evidence="4 11" id="KW-0808">Transferase</keyword>
<dbReference type="REBASE" id="111604">
    <property type="entry name" value="M.NcoNm2I"/>
</dbReference>
<dbReference type="Pfam" id="PF12161">
    <property type="entry name" value="HsdM_N"/>
    <property type="match status" value="1"/>
</dbReference>
<dbReference type="Pfam" id="PF02384">
    <property type="entry name" value="N6_Mtase"/>
    <property type="match status" value="1"/>
</dbReference>
<dbReference type="GO" id="GO:0009007">
    <property type="term" value="F:site-specific DNA-methyltransferase (adenine-specific) activity"/>
    <property type="evidence" value="ECO:0007669"/>
    <property type="project" value="UniProtKB-EC"/>
</dbReference>
<dbReference type="Gene3D" id="1.20.1260.30">
    <property type="match status" value="1"/>
</dbReference>
<keyword evidence="6" id="KW-0680">Restriction system</keyword>
<dbReference type="Gene3D" id="3.40.50.150">
    <property type="entry name" value="Vaccinia Virus protein VP39"/>
    <property type="match status" value="1"/>
</dbReference>
<dbReference type="OrthoDB" id="9784823at2"/>
<dbReference type="EMBL" id="VNHT01000016">
    <property type="protein sequence ID" value="TYP89512.1"/>
    <property type="molecule type" value="Genomic_DNA"/>
</dbReference>
<evidence type="ECO:0000256" key="1">
    <source>
        <dbReference type="ARBA" id="ARBA00006594"/>
    </source>
</evidence>
<dbReference type="SUPFAM" id="SSF53335">
    <property type="entry name" value="S-adenosyl-L-methionine-dependent methyltransferases"/>
    <property type="match status" value="1"/>
</dbReference>
<dbReference type="PANTHER" id="PTHR42933:SF4">
    <property type="entry name" value="TYPE I RESTRICTION ENZYME ECOKI METHYLASE SUBUNIT"/>
    <property type="match status" value="1"/>
</dbReference>
<dbReference type="PATRIC" id="fig|44574.3.peg.2778"/>
<dbReference type="InterPro" id="IPR038333">
    <property type="entry name" value="T1MK-like_N_sf"/>
</dbReference>
<dbReference type="Proteomes" id="UP000034156">
    <property type="component" value="Chromosome"/>
</dbReference>
<evidence type="ECO:0000313" key="14">
    <source>
        <dbReference type="Proteomes" id="UP000324176"/>
    </source>
</evidence>
<dbReference type="EC" id="2.1.1.72" evidence="2"/>
<dbReference type="GO" id="GO:0003677">
    <property type="term" value="F:DNA binding"/>
    <property type="evidence" value="ECO:0007669"/>
    <property type="project" value="InterPro"/>
</dbReference>
<dbReference type="InterPro" id="IPR022749">
    <property type="entry name" value="D12N6_MeTrfase_N"/>
</dbReference>
<dbReference type="AlphaFoldDB" id="A0A0F7KFK3"/>
<dbReference type="InterPro" id="IPR002052">
    <property type="entry name" value="DNA_methylase_N6_adenine_CS"/>
</dbReference>
<keyword evidence="5" id="KW-0949">S-adenosyl-L-methionine</keyword>
<dbReference type="GO" id="GO:0008170">
    <property type="term" value="F:N-methyltransferase activity"/>
    <property type="evidence" value="ECO:0007669"/>
    <property type="project" value="InterPro"/>
</dbReference>
<organism evidence="11 13">
    <name type="scientific">Nitrosomonas communis</name>
    <dbReference type="NCBI Taxonomy" id="44574"/>
    <lineage>
        <taxon>Bacteria</taxon>
        <taxon>Pseudomonadati</taxon>
        <taxon>Pseudomonadota</taxon>
        <taxon>Betaproteobacteria</taxon>
        <taxon>Nitrosomonadales</taxon>
        <taxon>Nitrosomonadaceae</taxon>
        <taxon>Nitrosomonas</taxon>
    </lineage>
</organism>
<dbReference type="GO" id="GO:0032259">
    <property type="term" value="P:methylation"/>
    <property type="evidence" value="ECO:0007669"/>
    <property type="project" value="UniProtKB-KW"/>
</dbReference>
<protein>
    <recommendedName>
        <fullName evidence="2">site-specific DNA-methyltransferase (adenine-specific)</fullName>
        <ecNumber evidence="2">2.1.1.72</ecNumber>
    </recommendedName>
</protein>
<dbReference type="PRINTS" id="PR00507">
    <property type="entry name" value="N12N6MTFRASE"/>
</dbReference>
<dbReference type="PROSITE" id="PS00092">
    <property type="entry name" value="N6_MTASE"/>
    <property type="match status" value="1"/>
</dbReference>
<evidence type="ECO:0000256" key="3">
    <source>
        <dbReference type="ARBA" id="ARBA00022603"/>
    </source>
</evidence>
<feature type="domain" description="DNA methylase adenine-specific" evidence="9">
    <location>
        <begin position="123"/>
        <end position="416"/>
    </location>
</feature>
<accession>A0A0F7KFK3</accession>
<reference evidence="11 13" key="2">
    <citation type="journal article" date="2016" name="Genome Announc.">
        <title>Genome Sequence of Nitrosomonas communis Strain Nm2, a Mesophilic Ammonia-Oxidizing Bacterium Isolated from Mediterranean Soil.</title>
        <authorList>
            <person name="Kozlowski J.A."/>
            <person name="Kits K.D."/>
            <person name="Stein L.Y."/>
        </authorList>
    </citation>
    <scope>NUCLEOTIDE SEQUENCE [LARGE SCALE GENOMIC DNA]</scope>
    <source>
        <strain evidence="11 13">Nm2</strain>
    </source>
</reference>
<evidence type="ECO:0000256" key="5">
    <source>
        <dbReference type="ARBA" id="ARBA00022691"/>
    </source>
</evidence>
<dbReference type="GO" id="GO:0009307">
    <property type="term" value="P:DNA restriction-modification system"/>
    <property type="evidence" value="ECO:0007669"/>
    <property type="project" value="UniProtKB-KW"/>
</dbReference>
<evidence type="ECO:0000256" key="8">
    <source>
        <dbReference type="SAM" id="MobiDB-lite"/>
    </source>
</evidence>
<evidence type="ECO:0000313" key="12">
    <source>
        <dbReference type="EMBL" id="TYP89512.1"/>
    </source>
</evidence>
<evidence type="ECO:0000256" key="2">
    <source>
        <dbReference type="ARBA" id="ARBA00011900"/>
    </source>
</evidence>
<proteinExistence type="inferred from homology"/>
<dbReference type="Proteomes" id="UP000324176">
    <property type="component" value="Unassembled WGS sequence"/>
</dbReference>
<dbReference type="InterPro" id="IPR003356">
    <property type="entry name" value="DNA_methylase_A-5"/>
</dbReference>
<evidence type="ECO:0000256" key="6">
    <source>
        <dbReference type="ARBA" id="ARBA00022747"/>
    </source>
</evidence>
<keyword evidence="3 11" id="KW-0489">Methyltransferase</keyword>
<comment type="similarity">
    <text evidence="1">Belongs to the N(4)/N(6)-methyltransferase family.</text>
</comment>
<dbReference type="InterPro" id="IPR051537">
    <property type="entry name" value="DNA_Adenine_Mtase"/>
</dbReference>
<name>A0A0F7KFK3_9PROT</name>
<feature type="region of interest" description="Disordered" evidence="8">
    <location>
        <begin position="420"/>
        <end position="452"/>
    </location>
</feature>
<sequence>MNTSSIVQKLWNYCNVLRDDGMSYGDYVEQLTYLLFLKMADERTKAPYHQKSPVPEGYDWLSLIKKDGDELFDHYRHTLEALGNQKGLLGLIFNKSQNKFQDPAKLRRLIVDLIDKESWVSMSADVKGDAYEGLLEKNAQDTKSGAGQYFTPRPLIQAIVDVMVPKLGETVSDPACGTGGFLLAAHDYVVKHNPHMTKDQRKQLKEETFKGWELVQATARLCAMNMLLHGIGSQEFEPIVVSDSLAADPGDRFDLVVTNPPFGKKSSTTIVGEDGKASRERDIVERGDFWTTTSNKQLNFVQHVKTLLKQNGRAAVVVPDNVLFEGGAGETIRRKLLHECDVHTLLRLPTGLFYAQGVKANVLFFDKKPASETPWTKKLWIYDLRTNMHFTLKTNPLKRADLDEFVKCFKPENRFNRTPTWCPEMDSGSEAGMTVKGKKRGNAPHPNPEGEGVNGRWRAFDYEELIKRDKINLDIFWLKDESLSDSDNLPAPDVIAQEIVEDLEAALEQFREILNDVDVFSKGEGL</sequence>
<dbReference type="InterPro" id="IPR029063">
    <property type="entry name" value="SAM-dependent_MTases_sf"/>
</dbReference>
<gene>
    <name evidence="11" type="ORF">AAW31_11405</name>
    <name evidence="12" type="ORF">BCL69_101629</name>
</gene>
<evidence type="ECO:0000256" key="7">
    <source>
        <dbReference type="ARBA" id="ARBA00047942"/>
    </source>
</evidence>
<evidence type="ECO:0000313" key="11">
    <source>
        <dbReference type="EMBL" id="AKH38261.1"/>
    </source>
</evidence>
<reference evidence="13" key="1">
    <citation type="submission" date="2015-05" db="EMBL/GenBank/DDBJ databases">
        <title>Draft genome of Nitrosomonas communis strain Nm2.</title>
        <authorList>
            <person name="Kozlowski J.A."/>
            <person name="Kits K.D."/>
            <person name="Stein L.Y."/>
        </authorList>
    </citation>
    <scope>NUCLEOTIDE SEQUENCE [LARGE SCALE GENOMIC DNA]</scope>
    <source>
        <strain evidence="13">Nm2</strain>
    </source>
</reference>